<dbReference type="EMBL" id="CM047737">
    <property type="protein sequence ID" value="KAJ0047967.1"/>
    <property type="molecule type" value="Genomic_DNA"/>
</dbReference>
<name>A0ACC0ZCX6_9ROSI</name>
<dbReference type="Proteomes" id="UP001163603">
    <property type="component" value="Chromosome 2"/>
</dbReference>
<keyword evidence="2" id="KW-1185">Reference proteome</keyword>
<gene>
    <name evidence="1" type="ORF">Pint_15873</name>
</gene>
<accession>A0ACC0ZCX6</accession>
<comment type="caution">
    <text evidence="1">The sequence shown here is derived from an EMBL/GenBank/DDBJ whole genome shotgun (WGS) entry which is preliminary data.</text>
</comment>
<evidence type="ECO:0000313" key="1">
    <source>
        <dbReference type="EMBL" id="KAJ0047967.1"/>
    </source>
</evidence>
<evidence type="ECO:0000313" key="2">
    <source>
        <dbReference type="Proteomes" id="UP001163603"/>
    </source>
</evidence>
<organism evidence="1 2">
    <name type="scientific">Pistacia integerrima</name>
    <dbReference type="NCBI Taxonomy" id="434235"/>
    <lineage>
        <taxon>Eukaryota</taxon>
        <taxon>Viridiplantae</taxon>
        <taxon>Streptophyta</taxon>
        <taxon>Embryophyta</taxon>
        <taxon>Tracheophyta</taxon>
        <taxon>Spermatophyta</taxon>
        <taxon>Magnoliopsida</taxon>
        <taxon>eudicotyledons</taxon>
        <taxon>Gunneridae</taxon>
        <taxon>Pentapetalae</taxon>
        <taxon>rosids</taxon>
        <taxon>malvids</taxon>
        <taxon>Sapindales</taxon>
        <taxon>Anacardiaceae</taxon>
        <taxon>Pistacia</taxon>
    </lineage>
</organism>
<proteinExistence type="predicted"/>
<protein>
    <submittedName>
        <fullName evidence="1">Uncharacterized protein</fullName>
    </submittedName>
</protein>
<sequence length="113" mass="12867">MGLHMLALLKLNLLSASAPSSINPILTSLIWPFVLKLSFNLKPVRITYVDMLYACRLFLFQLGQIAFDTDQPPLGTRWERAIRLVCQRLTQARRSSPTQSDENHFHTLSVISL</sequence>
<reference evidence="2" key="1">
    <citation type="journal article" date="2023" name="G3 (Bethesda)">
        <title>Genome assembly and association tests identify interacting loci associated with vigor, precocity, and sex in interspecific pistachio rootstocks.</title>
        <authorList>
            <person name="Palmer W."/>
            <person name="Jacygrad E."/>
            <person name="Sagayaradj S."/>
            <person name="Cavanaugh K."/>
            <person name="Han R."/>
            <person name="Bertier L."/>
            <person name="Beede B."/>
            <person name="Kafkas S."/>
            <person name="Golino D."/>
            <person name="Preece J."/>
            <person name="Michelmore R."/>
        </authorList>
    </citation>
    <scope>NUCLEOTIDE SEQUENCE [LARGE SCALE GENOMIC DNA]</scope>
</reference>